<gene>
    <name evidence="2" type="ORF">PHET_01887</name>
</gene>
<dbReference type="Proteomes" id="UP000748531">
    <property type="component" value="Unassembled WGS sequence"/>
</dbReference>
<sequence length="119" mass="13350">MGYTQPCLISACSNNNNAHSPSQQSPYSQMTKVYTETNTKDGGDARTIPQKYSQGNRDDPTCNSNINGCENSPKRSLFLQRTNRLSLNKVSHTSCRKFRTGFKFAQLRSCFKLQFSNGP</sequence>
<dbReference type="EMBL" id="LUCH01000625">
    <property type="protein sequence ID" value="KAF5404695.1"/>
    <property type="molecule type" value="Genomic_DNA"/>
</dbReference>
<protein>
    <submittedName>
        <fullName evidence="2">Uncharacterized protein</fullName>
    </submittedName>
</protein>
<feature type="compositionally biased region" description="Polar residues" evidence="1">
    <location>
        <begin position="50"/>
        <end position="66"/>
    </location>
</feature>
<evidence type="ECO:0000256" key="1">
    <source>
        <dbReference type="SAM" id="MobiDB-lite"/>
    </source>
</evidence>
<name>A0A8J4WUA6_9TREM</name>
<evidence type="ECO:0000313" key="2">
    <source>
        <dbReference type="EMBL" id="KAF5404695.1"/>
    </source>
</evidence>
<accession>A0A8J4WUA6</accession>
<dbReference type="AlphaFoldDB" id="A0A8J4WUA6"/>
<organism evidence="2 3">
    <name type="scientific">Paragonimus heterotremus</name>
    <dbReference type="NCBI Taxonomy" id="100268"/>
    <lineage>
        <taxon>Eukaryota</taxon>
        <taxon>Metazoa</taxon>
        <taxon>Spiralia</taxon>
        <taxon>Lophotrochozoa</taxon>
        <taxon>Platyhelminthes</taxon>
        <taxon>Trematoda</taxon>
        <taxon>Digenea</taxon>
        <taxon>Plagiorchiida</taxon>
        <taxon>Troglotremata</taxon>
        <taxon>Troglotrematidae</taxon>
        <taxon>Paragonimus</taxon>
    </lineage>
</organism>
<comment type="caution">
    <text evidence="2">The sequence shown here is derived from an EMBL/GenBank/DDBJ whole genome shotgun (WGS) entry which is preliminary data.</text>
</comment>
<reference evidence="2" key="1">
    <citation type="submission" date="2019-05" db="EMBL/GenBank/DDBJ databases">
        <title>Annotation for the trematode Paragonimus heterotremus.</title>
        <authorList>
            <person name="Choi Y.-J."/>
        </authorList>
    </citation>
    <scope>NUCLEOTIDE SEQUENCE</scope>
    <source>
        <strain evidence="2">LC</strain>
    </source>
</reference>
<keyword evidence="3" id="KW-1185">Reference proteome</keyword>
<proteinExistence type="predicted"/>
<feature type="region of interest" description="Disordered" evidence="1">
    <location>
        <begin position="37"/>
        <end position="66"/>
    </location>
</feature>
<evidence type="ECO:0000313" key="3">
    <source>
        <dbReference type="Proteomes" id="UP000748531"/>
    </source>
</evidence>